<keyword evidence="3 7" id="KW-0238">DNA-binding</keyword>
<comment type="caution">
    <text evidence="7">The sequence shown here is derived from an EMBL/GenBank/DDBJ whole genome shotgun (WGS) entry which is preliminary data.</text>
</comment>
<dbReference type="Proteomes" id="UP000523821">
    <property type="component" value="Unassembled WGS sequence"/>
</dbReference>
<name>A0A7W9FIY3_9HYPH</name>
<reference evidence="7 8" key="1">
    <citation type="submission" date="2020-08" db="EMBL/GenBank/DDBJ databases">
        <title>Genomic Encyclopedia of Type Strains, Phase IV (KMG-IV): sequencing the most valuable type-strain genomes for metagenomic binning, comparative biology and taxonomic classification.</title>
        <authorList>
            <person name="Goeker M."/>
        </authorList>
    </citation>
    <scope>NUCLEOTIDE SEQUENCE [LARGE SCALE GENOMIC DNA]</scope>
    <source>
        <strain evidence="7 8">DSM 16268</strain>
    </source>
</reference>
<dbReference type="PANTHER" id="PTHR30579:SF7">
    <property type="entry name" value="HTH-TYPE TRANSCRIPTIONAL REGULATOR LRHA-RELATED"/>
    <property type="match status" value="1"/>
</dbReference>
<dbReference type="GO" id="GO:0003677">
    <property type="term" value="F:DNA binding"/>
    <property type="evidence" value="ECO:0007669"/>
    <property type="project" value="UniProtKB-KW"/>
</dbReference>
<dbReference type="SUPFAM" id="SSF53850">
    <property type="entry name" value="Periplasmic binding protein-like II"/>
    <property type="match status" value="1"/>
</dbReference>
<evidence type="ECO:0000256" key="2">
    <source>
        <dbReference type="ARBA" id="ARBA00023015"/>
    </source>
</evidence>
<dbReference type="InterPro" id="IPR000847">
    <property type="entry name" value="LysR_HTH_N"/>
</dbReference>
<dbReference type="InterPro" id="IPR036390">
    <property type="entry name" value="WH_DNA-bd_sf"/>
</dbReference>
<dbReference type="SUPFAM" id="SSF46785">
    <property type="entry name" value="Winged helix' DNA-binding domain"/>
    <property type="match status" value="1"/>
</dbReference>
<proteinExistence type="inferred from homology"/>
<keyword evidence="2" id="KW-0805">Transcription regulation</keyword>
<dbReference type="InterPro" id="IPR050176">
    <property type="entry name" value="LTTR"/>
</dbReference>
<evidence type="ECO:0000256" key="5">
    <source>
        <dbReference type="SAM" id="MobiDB-lite"/>
    </source>
</evidence>
<dbReference type="PROSITE" id="PS50931">
    <property type="entry name" value="HTH_LYSR"/>
    <property type="match status" value="1"/>
</dbReference>
<evidence type="ECO:0000256" key="4">
    <source>
        <dbReference type="ARBA" id="ARBA00023163"/>
    </source>
</evidence>
<dbReference type="InterPro" id="IPR036388">
    <property type="entry name" value="WH-like_DNA-bd_sf"/>
</dbReference>
<keyword evidence="8" id="KW-1185">Reference proteome</keyword>
<dbReference type="PRINTS" id="PR00039">
    <property type="entry name" value="HTHLYSR"/>
</dbReference>
<dbReference type="AlphaFoldDB" id="A0A7W9FIY3"/>
<dbReference type="Gene3D" id="1.10.10.10">
    <property type="entry name" value="Winged helix-like DNA-binding domain superfamily/Winged helix DNA-binding domain"/>
    <property type="match status" value="1"/>
</dbReference>
<dbReference type="Pfam" id="PF03466">
    <property type="entry name" value="LysR_substrate"/>
    <property type="match status" value="1"/>
</dbReference>
<organism evidence="7 8">
    <name type="scientific">Prosthecomicrobium pneumaticum</name>
    <dbReference type="NCBI Taxonomy" id="81895"/>
    <lineage>
        <taxon>Bacteria</taxon>
        <taxon>Pseudomonadati</taxon>
        <taxon>Pseudomonadota</taxon>
        <taxon>Alphaproteobacteria</taxon>
        <taxon>Hyphomicrobiales</taxon>
        <taxon>Kaistiaceae</taxon>
        <taxon>Prosthecomicrobium</taxon>
    </lineage>
</organism>
<gene>
    <name evidence="7" type="ORF">GGQ63_000029</name>
</gene>
<evidence type="ECO:0000256" key="1">
    <source>
        <dbReference type="ARBA" id="ARBA00009437"/>
    </source>
</evidence>
<dbReference type="EMBL" id="JACHOO010000001">
    <property type="protein sequence ID" value="MBB5750986.1"/>
    <property type="molecule type" value="Genomic_DNA"/>
</dbReference>
<sequence>MNLISLDIRMLRSLISVVDTGSITETARRLGRTQPAITLQLQRLEELAGTQLFRHDGRRFALTPEGDLVVNYGKSILRLHDELLSRLSAPEIEGHVVLGTPDLYAAYMLPSILGVFKKAFPRIQVQLRCALSTPLVDLVQRGEVDIALVTRMNDFTGGLVVRQEQLVWIGGEGSSAHHENPVPLALLPPGNIYRDHAIAGLDAAGHKWRIACVSESVSGLQAAVFSGMAVSVLGRSAVVPRMRELDVFPPLPKVDLLLYKAPGTTSRAALALHDYLAHYLGLEHEEPAPLGGPSLQHQPVRTRPAGAYGADGDF</sequence>
<comment type="similarity">
    <text evidence="1">Belongs to the LysR transcriptional regulatory family.</text>
</comment>
<feature type="region of interest" description="Disordered" evidence="5">
    <location>
        <begin position="288"/>
        <end position="314"/>
    </location>
</feature>
<feature type="domain" description="HTH lysR-type" evidence="6">
    <location>
        <begin position="6"/>
        <end position="63"/>
    </location>
</feature>
<keyword evidence="4" id="KW-0804">Transcription</keyword>
<dbReference type="PANTHER" id="PTHR30579">
    <property type="entry name" value="TRANSCRIPTIONAL REGULATOR"/>
    <property type="match status" value="1"/>
</dbReference>
<evidence type="ECO:0000313" key="7">
    <source>
        <dbReference type="EMBL" id="MBB5750986.1"/>
    </source>
</evidence>
<accession>A0A7W9FIY3</accession>
<dbReference type="RefSeq" id="WP_183851579.1">
    <property type="nucleotide sequence ID" value="NZ_JACHOO010000001.1"/>
</dbReference>
<evidence type="ECO:0000259" key="6">
    <source>
        <dbReference type="PROSITE" id="PS50931"/>
    </source>
</evidence>
<dbReference type="Pfam" id="PF00126">
    <property type="entry name" value="HTH_1"/>
    <property type="match status" value="1"/>
</dbReference>
<evidence type="ECO:0000313" key="8">
    <source>
        <dbReference type="Proteomes" id="UP000523821"/>
    </source>
</evidence>
<evidence type="ECO:0000256" key="3">
    <source>
        <dbReference type="ARBA" id="ARBA00023125"/>
    </source>
</evidence>
<dbReference type="InterPro" id="IPR005119">
    <property type="entry name" value="LysR_subst-bd"/>
</dbReference>
<dbReference type="GO" id="GO:0003700">
    <property type="term" value="F:DNA-binding transcription factor activity"/>
    <property type="evidence" value="ECO:0007669"/>
    <property type="project" value="InterPro"/>
</dbReference>
<protein>
    <submittedName>
        <fullName evidence="7">DNA-binding transcriptional LysR family regulator</fullName>
    </submittedName>
</protein>
<dbReference type="Gene3D" id="3.40.190.10">
    <property type="entry name" value="Periplasmic binding protein-like II"/>
    <property type="match status" value="2"/>
</dbReference>